<evidence type="ECO:0000256" key="1">
    <source>
        <dbReference type="ARBA" id="ARBA00004123"/>
    </source>
</evidence>
<protein>
    <submittedName>
        <fullName evidence="6">Uncharacterized protein</fullName>
    </submittedName>
</protein>
<dbReference type="InterPro" id="IPR050987">
    <property type="entry name" value="AtrR-like"/>
</dbReference>
<organism evidence="6 7">
    <name type="scientific">Circinella minor</name>
    <dbReference type="NCBI Taxonomy" id="1195481"/>
    <lineage>
        <taxon>Eukaryota</taxon>
        <taxon>Fungi</taxon>
        <taxon>Fungi incertae sedis</taxon>
        <taxon>Mucoromycota</taxon>
        <taxon>Mucoromycotina</taxon>
        <taxon>Mucoromycetes</taxon>
        <taxon>Mucorales</taxon>
        <taxon>Lichtheimiaceae</taxon>
        <taxon>Circinella</taxon>
    </lineage>
</organism>
<dbReference type="CDD" id="cd12148">
    <property type="entry name" value="fungal_TF_MHR"/>
    <property type="match status" value="2"/>
</dbReference>
<dbReference type="PANTHER" id="PTHR46910">
    <property type="entry name" value="TRANSCRIPTION FACTOR PDR1"/>
    <property type="match status" value="1"/>
</dbReference>
<dbReference type="GO" id="GO:0005634">
    <property type="term" value="C:nucleus"/>
    <property type="evidence" value="ECO:0007669"/>
    <property type="project" value="UniProtKB-SubCell"/>
</dbReference>
<feature type="compositionally biased region" description="Basic and acidic residues" evidence="5">
    <location>
        <begin position="582"/>
        <end position="593"/>
    </location>
</feature>
<evidence type="ECO:0000256" key="2">
    <source>
        <dbReference type="ARBA" id="ARBA00022723"/>
    </source>
</evidence>
<dbReference type="EMBL" id="JAEPRB010000015">
    <property type="protein sequence ID" value="KAG2226566.1"/>
    <property type="molecule type" value="Genomic_DNA"/>
</dbReference>
<dbReference type="OrthoDB" id="2369992at2759"/>
<dbReference type="AlphaFoldDB" id="A0A8H7VKY5"/>
<evidence type="ECO:0000313" key="7">
    <source>
        <dbReference type="Proteomes" id="UP000646827"/>
    </source>
</evidence>
<keyword evidence="2" id="KW-0479">Metal-binding</keyword>
<feature type="region of interest" description="Disordered" evidence="5">
    <location>
        <begin position="572"/>
        <end position="593"/>
    </location>
</feature>
<dbReference type="Proteomes" id="UP000646827">
    <property type="component" value="Unassembled WGS sequence"/>
</dbReference>
<comment type="subcellular location">
    <subcellularLocation>
        <location evidence="1">Nucleus</location>
    </subcellularLocation>
</comment>
<proteinExistence type="predicted"/>
<evidence type="ECO:0000313" key="6">
    <source>
        <dbReference type="EMBL" id="KAG2226566.1"/>
    </source>
</evidence>
<evidence type="ECO:0000256" key="5">
    <source>
        <dbReference type="SAM" id="MobiDB-lite"/>
    </source>
</evidence>
<keyword evidence="3" id="KW-0238">DNA-binding</keyword>
<keyword evidence="7" id="KW-1185">Reference proteome</keyword>
<evidence type="ECO:0000256" key="4">
    <source>
        <dbReference type="ARBA" id="ARBA00023242"/>
    </source>
</evidence>
<keyword evidence="4" id="KW-0539">Nucleus</keyword>
<dbReference type="PANTHER" id="PTHR46910:SF3">
    <property type="entry name" value="HALOTOLERANCE PROTEIN 9-RELATED"/>
    <property type="match status" value="1"/>
</dbReference>
<dbReference type="GO" id="GO:0046872">
    <property type="term" value="F:metal ion binding"/>
    <property type="evidence" value="ECO:0007669"/>
    <property type="project" value="UniProtKB-KW"/>
</dbReference>
<dbReference type="GO" id="GO:0003700">
    <property type="term" value="F:DNA-binding transcription factor activity"/>
    <property type="evidence" value="ECO:0007669"/>
    <property type="project" value="InterPro"/>
</dbReference>
<accession>A0A8H7VKY5</accession>
<comment type="caution">
    <text evidence="6">The sequence shown here is derived from an EMBL/GenBank/DDBJ whole genome shotgun (WGS) entry which is preliminary data.</text>
</comment>
<gene>
    <name evidence="6" type="ORF">INT45_005052</name>
</gene>
<dbReference type="GO" id="GO:0003677">
    <property type="term" value="F:DNA binding"/>
    <property type="evidence" value="ECO:0007669"/>
    <property type="project" value="UniProtKB-KW"/>
</dbReference>
<name>A0A8H7VKY5_9FUNG</name>
<reference evidence="6 7" key="1">
    <citation type="submission" date="2020-12" db="EMBL/GenBank/DDBJ databases">
        <title>Metabolic potential, ecology and presence of endohyphal bacteria is reflected in genomic diversity of Mucoromycotina.</title>
        <authorList>
            <person name="Muszewska A."/>
            <person name="Okrasinska A."/>
            <person name="Steczkiewicz K."/>
            <person name="Drgas O."/>
            <person name="Orlowska M."/>
            <person name="Perlinska-Lenart U."/>
            <person name="Aleksandrzak-Piekarczyk T."/>
            <person name="Szatraj K."/>
            <person name="Zielenkiewicz U."/>
            <person name="Pilsyk S."/>
            <person name="Malc E."/>
            <person name="Mieczkowski P."/>
            <person name="Kruszewska J.S."/>
            <person name="Biernat P."/>
            <person name="Pawlowska J."/>
        </authorList>
    </citation>
    <scope>NUCLEOTIDE SEQUENCE [LARGE SCALE GENOMIC DNA]</scope>
    <source>
        <strain evidence="6 7">CBS 142.35</strain>
    </source>
</reference>
<sequence length="1126" mass="130518">MPHTGIQDGSEQLLEWWNQVMELEEELNLARDALFLDKNNSTRSPTPITYHTSTIAPAINKTHHDERQWMLKVVNGRVQLETNIKDYQELLMYHQASIRYISPFTGLLQRENVRFDSISISAIASANLAFRYSRYQPQRQKIMMIEQQEQQLHQYSYRHEMEKLITIYMKTYNQIIGTLYEPSFMAHFNSLENPLCCPIALTTCIDAIAYLYSQLSYSSLEKRQWAEFFYSKYKEILFDMYHDPDCRLAVITTTTLVLKHLIDIVMDLAEARRMITMALLICNDLEENSLSRIDMILFRRHRTCLQLYDRCLNFYLEGKVDFSGVQIPDTELLEGESDYVEKYLMAWKSVIELFGSPYMTSLMQRVNLAIHGETCEISLDMILEFETILQEFWKSLPKIFKICDDPFTPTIEQVMNNIIDSISMIPFAALHCLSGIVQSSMLKPCFVNTDDSPISDNMARIIRDKAESMAIISIRALAYVTKRNLEIGVGSIPYCRSRRRKCLWELGQEKCERCLESGINCVPCERTSSNAGIQDGNKQLLEWWERTAELEETLDSIDHELYQSTKALTTRTSTNESMSGILDREDQKERQQRQPEWTLTVVNGRVRLESSIKNFEELIMYHQASIRYLSPLAGLLQRESLRFEGLSASVAIASTGLVIRYTHHTPRHIIVKELPYQFIDSYREEIDHLITLYMARYNACTGYLHERSFLDYYRRLKDPLTSPVVMAVCIDAIAYFYPQLRYTPLEKRQLAEFFYGQCRDMLLDMYGDPSRRMEIIMTSSFVMQYLQDVLMQYAEARRIVTVTLLICHDLDKDDEAQRKMSEIERVLLRRHYMSLRLWGRIIDIFLEGVFNFSNIEYCGGQVLEGESYAVPQYLCMWDYIVRFVGSPYITDIMKQISLAVHGEPYELSLDMVLHFEIELQEWWKSLPDYFQICDDPLTSTAYKALDTVTSSVVLLPFAVLHSTTALIQSALLKPPVIIGDNSSTATDDMIRVIREKAISLTLISIKVLVYIIKRNLEIDVEAIPLSIGYMMGTLHAVCSVVDNCEDIQLPAEVLDILFRCYTQINSLFPPGHSIPPSSSSLESFLATFKKNPIGLYYRFPMPGYAMISDVFHTCFNQLERGFRLAL</sequence>
<evidence type="ECO:0000256" key="3">
    <source>
        <dbReference type="ARBA" id="ARBA00023125"/>
    </source>
</evidence>